<protein>
    <submittedName>
        <fullName evidence="1">Uncharacterized protein</fullName>
    </submittedName>
</protein>
<sequence>MSMSCIFKDLCQPPQPFADVHLLQPGIAEDLSCSCSPSTHTANPLPH</sequence>
<dbReference type="AlphaFoldDB" id="A0A0A8Z6G0"/>
<proteinExistence type="predicted"/>
<reference evidence="1" key="1">
    <citation type="submission" date="2014-09" db="EMBL/GenBank/DDBJ databases">
        <authorList>
            <person name="Magalhaes I.L.F."/>
            <person name="Oliveira U."/>
            <person name="Santos F.R."/>
            <person name="Vidigal T.H.D.A."/>
            <person name="Brescovit A.D."/>
            <person name="Santos A.J."/>
        </authorList>
    </citation>
    <scope>NUCLEOTIDE SEQUENCE</scope>
    <source>
        <tissue evidence="1">Shoot tissue taken approximately 20 cm above the soil surface</tissue>
    </source>
</reference>
<reference evidence="1" key="2">
    <citation type="journal article" date="2015" name="Data Brief">
        <title>Shoot transcriptome of the giant reed, Arundo donax.</title>
        <authorList>
            <person name="Barrero R.A."/>
            <person name="Guerrero F.D."/>
            <person name="Moolhuijzen P."/>
            <person name="Goolsby J.A."/>
            <person name="Tidwell J."/>
            <person name="Bellgard S.E."/>
            <person name="Bellgard M.I."/>
        </authorList>
    </citation>
    <scope>NUCLEOTIDE SEQUENCE</scope>
    <source>
        <tissue evidence="1">Shoot tissue taken approximately 20 cm above the soil surface</tissue>
    </source>
</reference>
<name>A0A0A8Z6G0_ARUDO</name>
<dbReference type="EMBL" id="GBRH01267463">
    <property type="protein sequence ID" value="JAD30432.1"/>
    <property type="molecule type" value="Transcribed_RNA"/>
</dbReference>
<organism evidence="1">
    <name type="scientific">Arundo donax</name>
    <name type="common">Giant reed</name>
    <name type="synonym">Donax arundinaceus</name>
    <dbReference type="NCBI Taxonomy" id="35708"/>
    <lineage>
        <taxon>Eukaryota</taxon>
        <taxon>Viridiplantae</taxon>
        <taxon>Streptophyta</taxon>
        <taxon>Embryophyta</taxon>
        <taxon>Tracheophyta</taxon>
        <taxon>Spermatophyta</taxon>
        <taxon>Magnoliopsida</taxon>
        <taxon>Liliopsida</taxon>
        <taxon>Poales</taxon>
        <taxon>Poaceae</taxon>
        <taxon>PACMAD clade</taxon>
        <taxon>Arundinoideae</taxon>
        <taxon>Arundineae</taxon>
        <taxon>Arundo</taxon>
    </lineage>
</organism>
<accession>A0A0A8Z6G0</accession>
<evidence type="ECO:0000313" key="1">
    <source>
        <dbReference type="EMBL" id="JAD30432.1"/>
    </source>
</evidence>